<name>A0A540V7Q7_9GAMM</name>
<dbReference type="InterPro" id="IPR029044">
    <property type="entry name" value="Nucleotide-diphossugar_trans"/>
</dbReference>
<keyword evidence="2" id="KW-0802">TPR repeat</keyword>
<dbReference type="SUPFAM" id="SSF48452">
    <property type="entry name" value="TPR-like"/>
    <property type="match status" value="1"/>
</dbReference>
<organism evidence="4 5">
    <name type="scientific">Spiribacter salinus</name>
    <dbReference type="NCBI Taxonomy" id="1335746"/>
    <lineage>
        <taxon>Bacteria</taxon>
        <taxon>Pseudomonadati</taxon>
        <taxon>Pseudomonadota</taxon>
        <taxon>Gammaproteobacteria</taxon>
        <taxon>Chromatiales</taxon>
        <taxon>Ectothiorhodospiraceae</taxon>
        <taxon>Spiribacter</taxon>
    </lineage>
</organism>
<comment type="caution">
    <text evidence="4">The sequence shown here is derived from an EMBL/GenBank/DDBJ whole genome shotgun (WGS) entry which is preliminary data.</text>
</comment>
<dbReference type="CDD" id="cd02511">
    <property type="entry name" value="Beta4Glucosyltransferase"/>
    <property type="match status" value="1"/>
</dbReference>
<sequence length="391" mass="44169">MGFSAPPHARRRAAQPSLSLCMIVKNEAENLERCLETARPHVEEIVIVDTGSTDGTQAIAQRYADVFDEIEWPDSFSEARNHSFDLSSGDYNIWLDGDDCMPDPADWRKVRRAIAVDGVVALNLLQVDRLPDNQILSGSTNPITRVVRNDPSIRFKGKVHNQIIDDVNTYCKAHGGSLSTISAKFYHVGYDLPSEEKKAKYGVRIPLLKHEALHAETKERRAYYQFQLAVGYSMVGQKQEALETLKQLPFDLLTSDNALHAHTLAANISHQAKAYAFGLTHAHKLIELFPEEALGYFLVAGIHIKQGQLKDGVGYLSKTYQMMHDPDRTYRYHINEAHLFFLIGQVAAVGKKFERAEFFFKKCLDRQPDHEEARDYLTRVAQQVEKQTAAA</sequence>
<feature type="domain" description="Glycosyltransferase 2-like" evidence="3">
    <location>
        <begin position="19"/>
        <end position="119"/>
    </location>
</feature>
<dbReference type="Gene3D" id="1.25.40.10">
    <property type="entry name" value="Tetratricopeptide repeat domain"/>
    <property type="match status" value="1"/>
</dbReference>
<dbReference type="SUPFAM" id="SSF53448">
    <property type="entry name" value="Nucleotide-diphospho-sugar transferases"/>
    <property type="match status" value="1"/>
</dbReference>
<feature type="repeat" description="TPR" evidence="2">
    <location>
        <begin position="337"/>
        <end position="370"/>
    </location>
</feature>
<proteinExistence type="inferred from homology"/>
<dbReference type="PANTHER" id="PTHR43630:SF2">
    <property type="entry name" value="GLYCOSYLTRANSFERASE"/>
    <property type="match status" value="1"/>
</dbReference>
<evidence type="ECO:0000313" key="5">
    <source>
        <dbReference type="Proteomes" id="UP000315400"/>
    </source>
</evidence>
<evidence type="ECO:0000259" key="3">
    <source>
        <dbReference type="Pfam" id="PF00535"/>
    </source>
</evidence>
<dbReference type="AlphaFoldDB" id="A0A540V7Q7"/>
<dbReference type="PROSITE" id="PS50005">
    <property type="entry name" value="TPR"/>
    <property type="match status" value="1"/>
</dbReference>
<accession>A0A540V7Q7</accession>
<dbReference type="GO" id="GO:0016740">
    <property type="term" value="F:transferase activity"/>
    <property type="evidence" value="ECO:0007669"/>
    <property type="project" value="UniProtKB-KW"/>
</dbReference>
<protein>
    <submittedName>
        <fullName evidence="4">Glycosyltransferase</fullName>
    </submittedName>
</protein>
<dbReference type="PANTHER" id="PTHR43630">
    <property type="entry name" value="POLY-BETA-1,6-N-ACETYL-D-GLUCOSAMINE SYNTHASE"/>
    <property type="match status" value="1"/>
</dbReference>
<keyword evidence="4" id="KW-0808">Transferase</keyword>
<dbReference type="Proteomes" id="UP000315400">
    <property type="component" value="Unassembled WGS sequence"/>
</dbReference>
<dbReference type="Gene3D" id="3.90.550.10">
    <property type="entry name" value="Spore Coat Polysaccharide Biosynthesis Protein SpsA, Chain A"/>
    <property type="match status" value="1"/>
</dbReference>
<evidence type="ECO:0000313" key="4">
    <source>
        <dbReference type="EMBL" id="TQE92761.1"/>
    </source>
</evidence>
<dbReference type="InterPro" id="IPR019734">
    <property type="entry name" value="TPR_rpt"/>
</dbReference>
<evidence type="ECO:0000256" key="1">
    <source>
        <dbReference type="ARBA" id="ARBA00038494"/>
    </source>
</evidence>
<comment type="similarity">
    <text evidence="1">Belongs to the glycosyltransferase 2 family. WaaE/KdtX subfamily.</text>
</comment>
<dbReference type="InterPro" id="IPR011990">
    <property type="entry name" value="TPR-like_helical_dom_sf"/>
</dbReference>
<evidence type="ECO:0000256" key="2">
    <source>
        <dbReference type="PROSITE-ProRule" id="PRU00339"/>
    </source>
</evidence>
<dbReference type="Pfam" id="PF00535">
    <property type="entry name" value="Glycos_transf_2"/>
    <property type="match status" value="1"/>
</dbReference>
<gene>
    <name evidence="4" type="ORF">FKY71_19195</name>
</gene>
<dbReference type="InterPro" id="IPR001173">
    <property type="entry name" value="Glyco_trans_2-like"/>
</dbReference>
<dbReference type="EMBL" id="VIFK01000574">
    <property type="protein sequence ID" value="TQE92761.1"/>
    <property type="molecule type" value="Genomic_DNA"/>
</dbReference>
<reference evidence="4 5" key="1">
    <citation type="submission" date="2019-06" db="EMBL/GenBank/DDBJ databases">
        <title>Metagenome assembled Genome of Spiribacter salinus SL48-SHIP from the microbial mat of Salt Lake 48 (Novosibirsk region, Russia).</title>
        <authorList>
            <person name="Shipova A."/>
            <person name="Rozanov A.S."/>
            <person name="Bryanskaya A.V."/>
            <person name="Peltek S.E."/>
        </authorList>
    </citation>
    <scope>NUCLEOTIDE SEQUENCE [LARGE SCALE GENOMIC DNA]</scope>
    <source>
        <strain evidence="4">SL48-SHIP-2</strain>
    </source>
</reference>